<dbReference type="Proteomes" id="UP000295184">
    <property type="component" value="Unassembled WGS sequence"/>
</dbReference>
<dbReference type="PANTHER" id="PTHR18964:SF165">
    <property type="entry name" value="BETA-GLUCOSIDE KINASE"/>
    <property type="match status" value="1"/>
</dbReference>
<proteinExistence type="inferred from homology"/>
<dbReference type="Pfam" id="PF00480">
    <property type="entry name" value="ROK"/>
    <property type="match status" value="1"/>
</dbReference>
<evidence type="ECO:0000313" key="3">
    <source>
        <dbReference type="Proteomes" id="UP000295184"/>
    </source>
</evidence>
<evidence type="ECO:0000256" key="1">
    <source>
        <dbReference type="ARBA" id="ARBA00006479"/>
    </source>
</evidence>
<dbReference type="CDD" id="cd24068">
    <property type="entry name" value="ASKHA_NBD_ROK_FnNanK-like"/>
    <property type="match status" value="1"/>
</dbReference>
<dbReference type="PANTHER" id="PTHR18964">
    <property type="entry name" value="ROK (REPRESSOR, ORF, KINASE) FAMILY"/>
    <property type="match status" value="1"/>
</dbReference>
<comment type="similarity">
    <text evidence="1">Belongs to the ROK (NagC/XylR) family.</text>
</comment>
<dbReference type="InterPro" id="IPR043129">
    <property type="entry name" value="ATPase_NBD"/>
</dbReference>
<dbReference type="SUPFAM" id="SSF53067">
    <property type="entry name" value="Actin-like ATPase domain"/>
    <property type="match status" value="1"/>
</dbReference>
<dbReference type="STRING" id="1650663.GCA_001486665_00299"/>
<dbReference type="OrthoDB" id="9810372at2"/>
<sequence>MKTACVDIGGTYIKTAVLEDGRLSSLQETPTNAAAGAEQMLRNVAELVHGMPGVQCVGISTAGEVEPQTGRIRFACNIPGYTGMNPKTLLEQQLGLPVAVENDVNAAAMGEYAFGAAKGKRDFVMLTFGTGIGGAAFAGGQLYRGSLGSAGEFGGLITHPEAVDPACQGTGSYERYASTTALVKRVSARFPELTDGRAIFARLEDDSVRAEVDGWIREISYGLVSLIHAFDPEAVVLGGGVMKQDYIQSQLARQLQPLLKPSFRGCRLIPAQLGNQAGLMGAGYLAGRCAGLE</sequence>
<dbReference type="InterPro" id="IPR000600">
    <property type="entry name" value="ROK"/>
</dbReference>
<dbReference type="AlphaFoldDB" id="A0A4R1R5G2"/>
<organism evidence="2 3">
    <name type="scientific">Allofournierella massiliensis</name>
    <dbReference type="NCBI Taxonomy" id="1650663"/>
    <lineage>
        <taxon>Bacteria</taxon>
        <taxon>Bacillati</taxon>
        <taxon>Bacillota</taxon>
        <taxon>Clostridia</taxon>
        <taxon>Eubacteriales</taxon>
        <taxon>Oscillospiraceae</taxon>
        <taxon>Allofournierella</taxon>
    </lineage>
</organism>
<comment type="caution">
    <text evidence="2">The sequence shown here is derived from an EMBL/GenBank/DDBJ whole genome shotgun (WGS) entry which is preliminary data.</text>
</comment>
<dbReference type="RefSeq" id="WP_058962821.1">
    <property type="nucleotide sequence ID" value="NZ_CABKVM010000011.1"/>
</dbReference>
<evidence type="ECO:0000313" key="2">
    <source>
        <dbReference type="EMBL" id="TCL60739.1"/>
    </source>
</evidence>
<protein>
    <submittedName>
        <fullName evidence="2">Putative NBD/HSP70 family sugar kinase</fullName>
    </submittedName>
</protein>
<accession>A0A4R1R5G2</accession>
<name>A0A4R1R5G2_9FIRM</name>
<reference evidence="2 3" key="1">
    <citation type="submission" date="2019-03" db="EMBL/GenBank/DDBJ databases">
        <title>Genomic Encyclopedia of Type Strains, Phase IV (KMG-IV): sequencing the most valuable type-strain genomes for metagenomic binning, comparative biology and taxonomic classification.</title>
        <authorList>
            <person name="Goeker M."/>
        </authorList>
    </citation>
    <scope>NUCLEOTIDE SEQUENCE [LARGE SCALE GENOMIC DNA]</scope>
    <source>
        <strain evidence="2 3">DSM 100451</strain>
    </source>
</reference>
<keyword evidence="2" id="KW-0418">Kinase</keyword>
<dbReference type="GO" id="GO:0016301">
    <property type="term" value="F:kinase activity"/>
    <property type="evidence" value="ECO:0007669"/>
    <property type="project" value="UniProtKB-KW"/>
</dbReference>
<dbReference type="EMBL" id="SLUM01000003">
    <property type="protein sequence ID" value="TCL60739.1"/>
    <property type="molecule type" value="Genomic_DNA"/>
</dbReference>
<keyword evidence="2" id="KW-0808">Transferase</keyword>
<dbReference type="Gene3D" id="3.30.420.40">
    <property type="match status" value="2"/>
</dbReference>
<gene>
    <name evidence="2" type="ORF">EDD77_10361</name>
</gene>